<evidence type="ECO:0000256" key="3">
    <source>
        <dbReference type="ARBA" id="ARBA00023125"/>
    </source>
</evidence>
<dbReference type="FunFam" id="3.90.1530.30:FF:000001">
    <property type="entry name" value="Chromosome partitioning protein ParB"/>
    <property type="match status" value="1"/>
</dbReference>
<dbReference type="CDD" id="cd16393">
    <property type="entry name" value="SPO0J_N"/>
    <property type="match status" value="1"/>
</dbReference>
<dbReference type="GO" id="GO:0007059">
    <property type="term" value="P:chromosome segregation"/>
    <property type="evidence" value="ECO:0007669"/>
    <property type="project" value="UniProtKB-KW"/>
</dbReference>
<proteinExistence type="inferred from homology"/>
<dbReference type="Gene3D" id="3.90.1530.30">
    <property type="match status" value="1"/>
</dbReference>
<dbReference type="SUPFAM" id="SSF110849">
    <property type="entry name" value="ParB/Sulfiredoxin"/>
    <property type="match status" value="1"/>
</dbReference>
<comment type="similarity">
    <text evidence="1">Belongs to the ParB family.</text>
</comment>
<dbReference type="InterPro" id="IPR050336">
    <property type="entry name" value="Chromosome_partition/occlusion"/>
</dbReference>
<dbReference type="GO" id="GO:0005694">
    <property type="term" value="C:chromosome"/>
    <property type="evidence" value="ECO:0007669"/>
    <property type="project" value="TreeGrafter"/>
</dbReference>
<dbReference type="PANTHER" id="PTHR33375:SF1">
    <property type="entry name" value="CHROMOSOME-PARTITIONING PROTEIN PARB-RELATED"/>
    <property type="match status" value="1"/>
</dbReference>
<dbReference type="PANTHER" id="PTHR33375">
    <property type="entry name" value="CHROMOSOME-PARTITIONING PROTEIN PARB-RELATED"/>
    <property type="match status" value="1"/>
</dbReference>
<protein>
    <recommendedName>
        <fullName evidence="5">ParB-like N-terminal domain-containing protein</fullName>
    </recommendedName>
</protein>
<reference evidence="6 7" key="1">
    <citation type="journal article" date="2016" name="Nat. Commun.">
        <title>Thousands of microbial genomes shed light on interconnected biogeochemical processes in an aquifer system.</title>
        <authorList>
            <person name="Anantharaman K."/>
            <person name="Brown C.T."/>
            <person name="Hug L.A."/>
            <person name="Sharon I."/>
            <person name="Castelle C.J."/>
            <person name="Probst A.J."/>
            <person name="Thomas B.C."/>
            <person name="Singh A."/>
            <person name="Wilkins M.J."/>
            <person name="Karaoz U."/>
            <person name="Brodie E.L."/>
            <person name="Williams K.H."/>
            <person name="Hubbard S.S."/>
            <person name="Banfield J.F."/>
        </authorList>
    </citation>
    <scope>NUCLEOTIDE SEQUENCE [LARGE SCALE GENOMIC DNA]</scope>
</reference>
<evidence type="ECO:0000256" key="4">
    <source>
        <dbReference type="SAM" id="MobiDB-lite"/>
    </source>
</evidence>
<evidence type="ECO:0000256" key="1">
    <source>
        <dbReference type="ARBA" id="ARBA00006295"/>
    </source>
</evidence>
<accession>A0A1G2HIM0</accession>
<dbReference type="EMBL" id="MHOJ01000022">
    <property type="protein sequence ID" value="OGZ62293.1"/>
    <property type="molecule type" value="Genomic_DNA"/>
</dbReference>
<keyword evidence="2" id="KW-0159">Chromosome partition</keyword>
<evidence type="ECO:0000256" key="2">
    <source>
        <dbReference type="ARBA" id="ARBA00022829"/>
    </source>
</evidence>
<dbReference type="FunFam" id="1.10.10.2830:FF:000001">
    <property type="entry name" value="Chromosome partitioning protein ParB"/>
    <property type="match status" value="1"/>
</dbReference>
<dbReference type="GO" id="GO:0003677">
    <property type="term" value="F:DNA binding"/>
    <property type="evidence" value="ECO:0007669"/>
    <property type="project" value="UniProtKB-KW"/>
</dbReference>
<dbReference type="SUPFAM" id="SSF109709">
    <property type="entry name" value="KorB DNA-binding domain-like"/>
    <property type="match status" value="1"/>
</dbReference>
<dbReference type="InterPro" id="IPR036086">
    <property type="entry name" value="ParB/Sulfiredoxin_sf"/>
</dbReference>
<dbReference type="AlphaFoldDB" id="A0A1G2HIM0"/>
<dbReference type="SMART" id="SM00470">
    <property type="entry name" value="ParB"/>
    <property type="match status" value="1"/>
</dbReference>
<dbReference type="InterPro" id="IPR003115">
    <property type="entry name" value="ParB_N"/>
</dbReference>
<dbReference type="Pfam" id="PF02195">
    <property type="entry name" value="ParB_N"/>
    <property type="match status" value="1"/>
</dbReference>
<dbReference type="InterPro" id="IPR041468">
    <property type="entry name" value="HTH_ParB/Spo0J"/>
</dbReference>
<feature type="region of interest" description="Disordered" evidence="4">
    <location>
        <begin position="1"/>
        <end position="24"/>
    </location>
</feature>
<evidence type="ECO:0000259" key="5">
    <source>
        <dbReference type="SMART" id="SM00470"/>
    </source>
</evidence>
<dbReference type="STRING" id="1802164.A3H51_02400"/>
<feature type="domain" description="ParB-like N-terminal" evidence="5">
    <location>
        <begin position="25"/>
        <end position="122"/>
    </location>
</feature>
<dbReference type="NCBIfam" id="TIGR00180">
    <property type="entry name" value="parB_part"/>
    <property type="match status" value="1"/>
</dbReference>
<comment type="caution">
    <text evidence="6">The sequence shown here is derived from an EMBL/GenBank/DDBJ whole genome shotgun (WGS) entry which is preliminary data.</text>
</comment>
<dbReference type="InterPro" id="IPR004437">
    <property type="entry name" value="ParB/RepB/Spo0J"/>
</dbReference>
<evidence type="ECO:0000313" key="7">
    <source>
        <dbReference type="Proteomes" id="UP000178509"/>
    </source>
</evidence>
<sequence length="291" mass="33204">MRGLESLIPKKRNNKTKNSDKESVFLIDTDQIKPNPYQPRKEFKQEELADLADSIKVYGVLQPLVVTKVEQDVPTGRHVEYELIAGERRLRAARLAGLPRVPVVVRQSTPKQKLEASLIENLQRDDLTPLEEANAFQKLQEEFGIRQKDIAKRVSKSASYVTNTLRILSLPEHIKDALAVRDINEGHTRPLLALQNTPHQDKLLKEIQGQGLTVRQAEERSRELLGRNKAKPTSFRGKTIIDPELLNLVEEFKNIHNISDAKVRTDGRKASLAMHFSSKKELYNWIKKTLS</sequence>
<evidence type="ECO:0000313" key="6">
    <source>
        <dbReference type="EMBL" id="OGZ62293.1"/>
    </source>
</evidence>
<dbReference type="Gene3D" id="1.10.10.2830">
    <property type="match status" value="1"/>
</dbReference>
<dbReference type="Proteomes" id="UP000178509">
    <property type="component" value="Unassembled WGS sequence"/>
</dbReference>
<name>A0A1G2HIM0_9BACT</name>
<dbReference type="Pfam" id="PF17762">
    <property type="entry name" value="HTH_ParB"/>
    <property type="match status" value="1"/>
</dbReference>
<keyword evidence="3" id="KW-0238">DNA-binding</keyword>
<gene>
    <name evidence="6" type="ORF">A3H51_02400</name>
</gene>
<organism evidence="6 7">
    <name type="scientific">Candidatus Spechtbacteria bacterium RIFCSPLOWO2_02_FULL_38_8</name>
    <dbReference type="NCBI Taxonomy" id="1802164"/>
    <lineage>
        <taxon>Bacteria</taxon>
        <taxon>Candidatus Spechtiibacteriota</taxon>
    </lineage>
</organism>